<dbReference type="GO" id="GO:0005384">
    <property type="term" value="F:manganese ion transmembrane transporter activity"/>
    <property type="evidence" value="ECO:0007669"/>
    <property type="project" value="TreeGrafter"/>
</dbReference>
<dbReference type="OrthoDB" id="211791at2157"/>
<gene>
    <name evidence="7" type="ORF">CM19_03385</name>
</gene>
<organism evidence="7 8">
    <name type="scientific">Candidatus Acidianus copahuensis</name>
    <dbReference type="NCBI Taxonomy" id="1160895"/>
    <lineage>
        <taxon>Archaea</taxon>
        <taxon>Thermoproteota</taxon>
        <taxon>Thermoprotei</taxon>
        <taxon>Sulfolobales</taxon>
        <taxon>Sulfolobaceae</taxon>
        <taxon>Acidianus</taxon>
    </lineage>
</organism>
<dbReference type="GO" id="GO:0015086">
    <property type="term" value="F:cadmium ion transmembrane transporter activity"/>
    <property type="evidence" value="ECO:0007669"/>
    <property type="project" value="TreeGrafter"/>
</dbReference>
<evidence type="ECO:0000256" key="3">
    <source>
        <dbReference type="ARBA" id="ARBA00022692"/>
    </source>
</evidence>
<comment type="subcellular location">
    <subcellularLocation>
        <location evidence="1">Membrane</location>
        <topology evidence="1">Multi-pass membrane protein</topology>
    </subcellularLocation>
</comment>
<evidence type="ECO:0000256" key="4">
    <source>
        <dbReference type="ARBA" id="ARBA00022989"/>
    </source>
</evidence>
<feature type="transmembrane region" description="Helical" evidence="6">
    <location>
        <begin position="340"/>
        <end position="361"/>
    </location>
</feature>
<keyword evidence="5 6" id="KW-0472">Membrane</keyword>
<evidence type="ECO:0000256" key="6">
    <source>
        <dbReference type="SAM" id="Phobius"/>
    </source>
</evidence>
<accession>A0A031LTQ4</accession>
<feature type="transmembrane region" description="Helical" evidence="6">
    <location>
        <begin position="382"/>
        <end position="399"/>
    </location>
</feature>
<dbReference type="PANTHER" id="PTHR11706">
    <property type="entry name" value="SOLUTE CARRIER PROTEIN FAMILY 11 MEMBER"/>
    <property type="match status" value="1"/>
</dbReference>
<dbReference type="Proteomes" id="UP000024332">
    <property type="component" value="Unassembled WGS sequence"/>
</dbReference>
<keyword evidence="2" id="KW-0813">Transport</keyword>
<feature type="transmembrane region" description="Helical" evidence="6">
    <location>
        <begin position="118"/>
        <end position="137"/>
    </location>
</feature>
<evidence type="ECO:0000313" key="7">
    <source>
        <dbReference type="EMBL" id="EZQ10884.1"/>
    </source>
</evidence>
<keyword evidence="4 6" id="KW-1133">Transmembrane helix</keyword>
<feature type="transmembrane region" description="Helical" evidence="6">
    <location>
        <begin position="149"/>
        <end position="170"/>
    </location>
</feature>
<feature type="transmembrane region" description="Helical" evidence="6">
    <location>
        <begin position="46"/>
        <end position="62"/>
    </location>
</feature>
<evidence type="ECO:0000256" key="1">
    <source>
        <dbReference type="ARBA" id="ARBA00004141"/>
    </source>
</evidence>
<dbReference type="EMBL" id="JFZT01000019">
    <property type="protein sequence ID" value="EZQ10884.1"/>
    <property type="molecule type" value="Genomic_DNA"/>
</dbReference>
<dbReference type="STRING" id="1160895.CM19_03385"/>
<feature type="transmembrane region" description="Helical" evidence="6">
    <location>
        <begin position="185"/>
        <end position="210"/>
    </location>
</feature>
<name>A0A031LTQ4_9CREN</name>
<comment type="caution">
    <text evidence="7">The sequence shown here is derived from an EMBL/GenBank/DDBJ whole genome shotgun (WGS) entry which is preliminary data.</text>
</comment>
<dbReference type="PANTHER" id="PTHR11706:SF33">
    <property type="entry name" value="NATURAL RESISTANCE-ASSOCIATED MACROPHAGE PROTEIN 2"/>
    <property type="match status" value="1"/>
</dbReference>
<dbReference type="GO" id="GO:0005886">
    <property type="term" value="C:plasma membrane"/>
    <property type="evidence" value="ECO:0007669"/>
    <property type="project" value="TreeGrafter"/>
</dbReference>
<keyword evidence="3 6" id="KW-0812">Transmembrane</keyword>
<dbReference type="AlphaFoldDB" id="A0A031LTQ4"/>
<proteinExistence type="predicted"/>
<protein>
    <recommendedName>
        <fullName evidence="9">Manganese transporter</fullName>
    </recommendedName>
</protein>
<evidence type="ECO:0000256" key="2">
    <source>
        <dbReference type="ARBA" id="ARBA00022448"/>
    </source>
</evidence>
<reference evidence="7 8" key="1">
    <citation type="submission" date="2014-03" db="EMBL/GenBank/DDBJ databases">
        <title>Draft genome sequence of the novel thermoacidophilic archaea Acidianus copahuensis ALE1 strain, isolated from Copahue volcanic area in Neuquen Argentina.</title>
        <authorList>
            <person name="Urbieta M.S."/>
            <person name="Rascovan N."/>
            <person name="Castro C."/>
            <person name="Revale S."/>
            <person name="Giaveno M.A."/>
            <person name="Vazquez M.P."/>
            <person name="Donati E.R."/>
        </authorList>
    </citation>
    <scope>NUCLEOTIDE SEQUENCE [LARGE SCALE GENOMIC DNA]</scope>
    <source>
        <strain evidence="7 8">ALE1</strain>
    </source>
</reference>
<evidence type="ECO:0000313" key="8">
    <source>
        <dbReference type="Proteomes" id="UP000024332"/>
    </source>
</evidence>
<sequence length="400" mass="43256">MERKRNTTSRKLTFLAFFGPAWLVMMADMDTSSVIGAAQTGALFKYGFVWVMLVLIIPLYVVQEVSGRIGVATGKGLGEIIRENYSEKTASFMALPMALTDAVTYAIEYIGIGVGLEVIGIPLLVSIPIIYLIHILIVTKRKYIAAEKIMLAVSFILILGLMATLVMRGIKPYSPFYISSSPNYIFLLAAVIGAVVMPFMLFFQASATAIKMGELKVNCKETALRHMRLETLIGAIVTEALMAIVEMAFAGINNVDPSTFASAQALSQVLEPVAGTYSSLVFGLGLIGAGFLALMVISLGSGWGVAEALGIKQRGFWKIYVIESLPAVIATLLLSTSSLIGIVLDLLVLFVFTLIGPILILGFISRNRRIMGDMYSHGLQEIVYWTSAIVLVAIAVLAVF</sequence>
<feature type="transmembrane region" description="Helical" evidence="6">
    <location>
        <begin position="231"/>
        <end position="252"/>
    </location>
</feature>
<evidence type="ECO:0008006" key="9">
    <source>
        <dbReference type="Google" id="ProtNLM"/>
    </source>
</evidence>
<keyword evidence="8" id="KW-1185">Reference proteome</keyword>
<dbReference type="Pfam" id="PF01566">
    <property type="entry name" value="Nramp"/>
    <property type="match status" value="1"/>
</dbReference>
<dbReference type="GO" id="GO:0034755">
    <property type="term" value="P:iron ion transmembrane transport"/>
    <property type="evidence" value="ECO:0007669"/>
    <property type="project" value="TreeGrafter"/>
</dbReference>
<dbReference type="RefSeq" id="WP_048098982.1">
    <property type="nucleotide sequence ID" value="NZ_JFZT01000019.1"/>
</dbReference>
<feature type="transmembrane region" description="Helical" evidence="6">
    <location>
        <begin position="92"/>
        <end position="112"/>
    </location>
</feature>
<feature type="transmembrane region" description="Helical" evidence="6">
    <location>
        <begin position="315"/>
        <end position="334"/>
    </location>
</feature>
<evidence type="ECO:0000256" key="5">
    <source>
        <dbReference type="ARBA" id="ARBA00023136"/>
    </source>
</evidence>
<dbReference type="InterPro" id="IPR001046">
    <property type="entry name" value="NRAMP_fam"/>
</dbReference>
<feature type="transmembrane region" description="Helical" evidence="6">
    <location>
        <begin position="280"/>
        <end position="303"/>
    </location>
</feature>